<comment type="caution">
    <text evidence="6">The sequence shown here is derived from an EMBL/GenBank/DDBJ whole genome shotgun (WGS) entry which is preliminary data.</text>
</comment>
<evidence type="ECO:0000256" key="4">
    <source>
        <dbReference type="SAM" id="Phobius"/>
    </source>
</evidence>
<dbReference type="SUPFAM" id="SSF140860">
    <property type="entry name" value="Pseudo ankyrin repeat-like"/>
    <property type="match status" value="1"/>
</dbReference>
<keyword evidence="4" id="KW-1133">Transmembrane helix</keyword>
<reference evidence="6 7" key="1">
    <citation type="submission" date="2024-08" db="EMBL/GenBank/DDBJ databases">
        <title>Insights into the chromosomal genome structure of Flemingia macrophylla.</title>
        <authorList>
            <person name="Ding Y."/>
            <person name="Zhao Y."/>
            <person name="Bi W."/>
            <person name="Wu M."/>
            <person name="Zhao G."/>
            <person name="Gong Y."/>
            <person name="Li W."/>
            <person name="Zhang P."/>
        </authorList>
    </citation>
    <scope>NUCLEOTIDE SEQUENCE [LARGE SCALE GENOMIC DNA]</scope>
    <source>
        <strain evidence="6">DYQJB</strain>
        <tissue evidence="6">Leaf</tissue>
    </source>
</reference>
<keyword evidence="4" id="KW-0812">Transmembrane</keyword>
<feature type="transmembrane region" description="Helical" evidence="4">
    <location>
        <begin position="730"/>
        <end position="755"/>
    </location>
</feature>
<dbReference type="Pfam" id="PF12796">
    <property type="entry name" value="Ank_2"/>
    <property type="match status" value="1"/>
</dbReference>
<name>A0ABD1M3M3_9FABA</name>
<feature type="compositionally biased region" description="Acidic residues" evidence="3">
    <location>
        <begin position="55"/>
        <end position="64"/>
    </location>
</feature>
<feature type="compositionally biased region" description="Basic and acidic residues" evidence="3">
    <location>
        <begin position="147"/>
        <end position="164"/>
    </location>
</feature>
<feature type="transmembrane region" description="Helical" evidence="4">
    <location>
        <begin position="645"/>
        <end position="666"/>
    </location>
</feature>
<evidence type="ECO:0000259" key="5">
    <source>
        <dbReference type="Pfam" id="PF13962"/>
    </source>
</evidence>
<gene>
    <name evidence="6" type="ORF">Fmac_017993</name>
</gene>
<evidence type="ECO:0000313" key="6">
    <source>
        <dbReference type="EMBL" id="KAL2330412.1"/>
    </source>
</evidence>
<feature type="transmembrane region" description="Helical" evidence="4">
    <location>
        <begin position="687"/>
        <end position="710"/>
    </location>
</feature>
<feature type="region of interest" description="Disordered" evidence="3">
    <location>
        <begin position="51"/>
        <end position="110"/>
    </location>
</feature>
<proteinExistence type="predicted"/>
<feature type="compositionally biased region" description="Basic and acidic residues" evidence="3">
    <location>
        <begin position="65"/>
        <end position="110"/>
    </location>
</feature>
<keyword evidence="7" id="KW-1185">Reference proteome</keyword>
<dbReference type="InterPro" id="IPR026961">
    <property type="entry name" value="PGG_dom"/>
</dbReference>
<dbReference type="InterPro" id="IPR002110">
    <property type="entry name" value="Ankyrin_rpt"/>
</dbReference>
<sequence length="809" mass="91662">MSSSSAVRVSWNGVVVEELNRENYSKWSKLVENYLKGKGLWENIIGKAANVADEEKIDDEENTDDEKQNGRDEGNIDEEENKRMGEKIIDEKEKKRREEEKKRRDEEKDRRALHAIQLSCGKALGQIKNFETAKEAWEHLKTSFSDDVKAAEGKSGEGEAREVPGEPSDQNQSNTLQNLVWKGSLDEAKLRLLYPDQVLFRSPEDGRTALHVAVEAGDLNMVRMLVKVGNERLVKMQDHKGYTALALAAKYTNEVEMARCMVEIGGEELVSIAGQADDDDGDIEEEIPLLLASAEGHKEMAWYLFTQTPWSLLRQNDWKYGVVLLSRCIYNEIFHVAAAILQHQRLHPEQEPVPLEHSKKKYRPIYALANMHSAFSKHWWERFVCDSILKVENRYNGKNIAVIVEKPELGDMQRPNIMTHILPVQLIAATTSHGLGLLFGRFQQFVQTSILLKCQVFQRVYDAKEKHYLVSEILNCLCERVSTMSEDEQNEASVKDAMLLAAKNGMVDLIKSLKNADPNLLFVKDKSKRGIFEHAIVNRQNKVFDLIYEIPNSKYIASRKDELGNNLLHIAAELGPSRYLDGIHNAALQMQKELRWFQMVEHIMPRWCHHAKDPNGKTANEIFKDEHEELMKSAQQWAKETASSFTLVGTLIITIMFAAAFTVPGGNDSKKGLPVMSLSKDDGSKSIFTLFIVSDTVSLVTSSTSVMLFIGILTSRYAVYDFYMRLPIKLLLAFITLFMSVVSMMVAFWATLALLMKEHPTVIIGAMWLAFLPIMALAPSLIILFLGVLISTIESHMAVHRKTRISTST</sequence>
<dbReference type="Proteomes" id="UP001603857">
    <property type="component" value="Unassembled WGS sequence"/>
</dbReference>
<evidence type="ECO:0000313" key="7">
    <source>
        <dbReference type="Proteomes" id="UP001603857"/>
    </source>
</evidence>
<dbReference type="SUPFAM" id="SSF48403">
    <property type="entry name" value="Ankyrin repeat"/>
    <property type="match status" value="1"/>
</dbReference>
<dbReference type="Gene3D" id="1.25.40.20">
    <property type="entry name" value="Ankyrin repeat-containing domain"/>
    <property type="match status" value="2"/>
</dbReference>
<dbReference type="SMART" id="SM00248">
    <property type="entry name" value="ANK"/>
    <property type="match status" value="4"/>
</dbReference>
<organism evidence="6 7">
    <name type="scientific">Flemingia macrophylla</name>
    <dbReference type="NCBI Taxonomy" id="520843"/>
    <lineage>
        <taxon>Eukaryota</taxon>
        <taxon>Viridiplantae</taxon>
        <taxon>Streptophyta</taxon>
        <taxon>Embryophyta</taxon>
        <taxon>Tracheophyta</taxon>
        <taxon>Spermatophyta</taxon>
        <taxon>Magnoliopsida</taxon>
        <taxon>eudicotyledons</taxon>
        <taxon>Gunneridae</taxon>
        <taxon>Pentapetalae</taxon>
        <taxon>rosids</taxon>
        <taxon>fabids</taxon>
        <taxon>Fabales</taxon>
        <taxon>Fabaceae</taxon>
        <taxon>Papilionoideae</taxon>
        <taxon>50 kb inversion clade</taxon>
        <taxon>NPAAA clade</taxon>
        <taxon>indigoferoid/millettioid clade</taxon>
        <taxon>Phaseoleae</taxon>
        <taxon>Flemingia</taxon>
    </lineage>
</organism>
<evidence type="ECO:0000256" key="1">
    <source>
        <dbReference type="ARBA" id="ARBA00004413"/>
    </source>
</evidence>
<feature type="transmembrane region" description="Helical" evidence="4">
    <location>
        <begin position="767"/>
        <end position="790"/>
    </location>
</feature>
<feature type="region of interest" description="Disordered" evidence="3">
    <location>
        <begin position="147"/>
        <end position="174"/>
    </location>
</feature>
<evidence type="ECO:0000256" key="2">
    <source>
        <dbReference type="PROSITE-ProRule" id="PRU00023"/>
    </source>
</evidence>
<protein>
    <recommendedName>
        <fullName evidence="5">PGG domain-containing protein</fullName>
    </recommendedName>
</protein>
<evidence type="ECO:0000256" key="3">
    <source>
        <dbReference type="SAM" id="MobiDB-lite"/>
    </source>
</evidence>
<dbReference type="InterPro" id="IPR036770">
    <property type="entry name" value="Ankyrin_rpt-contain_sf"/>
</dbReference>
<keyword evidence="2" id="KW-0040">ANK repeat</keyword>
<feature type="repeat" description="ANK" evidence="2">
    <location>
        <begin position="205"/>
        <end position="229"/>
    </location>
</feature>
<comment type="subcellular location">
    <subcellularLocation>
        <location evidence="1">Cell membrane</location>
        <topology evidence="1">Peripheral membrane protein</topology>
        <orientation evidence="1">Cytoplasmic side</orientation>
    </subcellularLocation>
</comment>
<dbReference type="PROSITE" id="PS50297">
    <property type="entry name" value="ANK_REP_REGION"/>
    <property type="match status" value="1"/>
</dbReference>
<keyword evidence="4" id="KW-0472">Membrane</keyword>
<dbReference type="EMBL" id="JBGMDY010000006">
    <property type="protein sequence ID" value="KAL2330412.1"/>
    <property type="molecule type" value="Genomic_DNA"/>
</dbReference>
<feature type="domain" description="PGG" evidence="5">
    <location>
        <begin position="636"/>
        <end position="753"/>
    </location>
</feature>
<accession>A0ABD1M3M3</accession>
<dbReference type="PANTHER" id="PTHR24177">
    <property type="entry name" value="CASKIN"/>
    <property type="match status" value="1"/>
</dbReference>
<dbReference type="PANTHER" id="PTHR24177:SF329">
    <property type="entry name" value="ANKYRIN REPEAT PROTEIN"/>
    <property type="match status" value="1"/>
</dbReference>
<dbReference type="AlphaFoldDB" id="A0ABD1M3M3"/>
<dbReference type="PROSITE" id="PS50088">
    <property type="entry name" value="ANK_REPEAT"/>
    <property type="match status" value="1"/>
</dbReference>
<dbReference type="GO" id="GO:0005886">
    <property type="term" value="C:plasma membrane"/>
    <property type="evidence" value="ECO:0007669"/>
    <property type="project" value="UniProtKB-SubCell"/>
</dbReference>
<dbReference type="Pfam" id="PF13962">
    <property type="entry name" value="PGG"/>
    <property type="match status" value="1"/>
</dbReference>